<dbReference type="SUPFAM" id="SSF51735">
    <property type="entry name" value="NAD(P)-binding Rossmann-fold domains"/>
    <property type="match status" value="1"/>
</dbReference>
<dbReference type="AlphaFoldDB" id="Q00GM6"/>
<evidence type="ECO:0000256" key="4">
    <source>
        <dbReference type="ARBA" id="ARBA00048508"/>
    </source>
</evidence>
<dbReference type="SMART" id="SM00822">
    <property type="entry name" value="PKS_KR"/>
    <property type="match status" value="1"/>
</dbReference>
<dbReference type="Gene3D" id="3.40.50.720">
    <property type="entry name" value="NAD(P)-binding Rossmann-like Domain"/>
    <property type="match status" value="1"/>
</dbReference>
<dbReference type="PANTHER" id="PTHR42879">
    <property type="entry name" value="3-OXOACYL-(ACYL-CARRIER-PROTEIN) REDUCTASE"/>
    <property type="match status" value="1"/>
</dbReference>
<dbReference type="GO" id="GO:0051287">
    <property type="term" value="F:NAD binding"/>
    <property type="evidence" value="ECO:0007669"/>
    <property type="project" value="InterPro"/>
</dbReference>
<dbReference type="CDD" id="cd05333">
    <property type="entry name" value="BKR_SDR_c"/>
    <property type="match status" value="1"/>
</dbReference>
<feature type="active site" description="Proton acceptor" evidence="5">
    <location>
        <position position="235"/>
    </location>
</feature>
<dbReference type="PANTHER" id="PTHR42879:SF2">
    <property type="entry name" value="3-OXOACYL-[ACYL-CARRIER-PROTEIN] REDUCTASE FABG"/>
    <property type="match status" value="1"/>
</dbReference>
<protein>
    <recommendedName>
        <fullName evidence="2">3-oxoacyl-[acyl-carrier-protein] reductase</fullName>
        <ecNumber evidence="2">1.1.1.100</ecNumber>
    </recommendedName>
</protein>
<dbReference type="PROSITE" id="PS00061">
    <property type="entry name" value="ADH_SHORT"/>
    <property type="match status" value="1"/>
</dbReference>
<dbReference type="InterPro" id="IPR020904">
    <property type="entry name" value="Sc_DH/Rdtase_CS"/>
</dbReference>
<comment type="similarity">
    <text evidence="1 7">Belongs to the short-chain dehydrogenases/reductases (SDR) family.</text>
</comment>
<dbReference type="PRINTS" id="PR00080">
    <property type="entry name" value="SDRFAMILY"/>
</dbReference>
<gene>
    <name evidence="9" type="primary">FabG</name>
</gene>
<dbReference type="EMBL" id="DQ531582">
    <property type="protein sequence ID" value="ABF73009.1"/>
    <property type="molecule type" value="mRNA"/>
</dbReference>
<comment type="catalytic activity">
    <reaction evidence="4">
        <text>a (3R)-hydroxyacyl-[ACP] + NADP(+) = a 3-oxoacyl-[ACP] + NADPH + H(+)</text>
        <dbReference type="Rhea" id="RHEA:17397"/>
        <dbReference type="Rhea" id="RHEA-COMP:9916"/>
        <dbReference type="Rhea" id="RHEA-COMP:9945"/>
        <dbReference type="ChEBI" id="CHEBI:15378"/>
        <dbReference type="ChEBI" id="CHEBI:57783"/>
        <dbReference type="ChEBI" id="CHEBI:58349"/>
        <dbReference type="ChEBI" id="CHEBI:78776"/>
        <dbReference type="ChEBI" id="CHEBI:78827"/>
        <dbReference type="EC" id="1.1.1.100"/>
    </reaction>
</comment>
<dbReference type="GO" id="GO:0006633">
    <property type="term" value="P:fatty acid biosynthetic process"/>
    <property type="evidence" value="ECO:0007669"/>
    <property type="project" value="InterPro"/>
</dbReference>
<name>Q00GM6_KARBR</name>
<feature type="binding site" evidence="6">
    <location>
        <position position="268"/>
    </location>
    <ligand>
        <name>NADP(+)</name>
        <dbReference type="ChEBI" id="CHEBI:58349"/>
    </ligand>
</feature>
<evidence type="ECO:0000256" key="1">
    <source>
        <dbReference type="ARBA" id="ARBA00006484"/>
    </source>
</evidence>
<sequence length="331" mass="34513">MRTAAFALTFLACASQGRRLNGRRDSSDEEHPVRPLTTLAKLLLTPEPGAGWQTAGLGLNGHRATSNLNGKRLSLSPSMADAEKPVVIVTGGSRGLGKAIALDLAKEGCKIIVNYAASAAAAEEVVEEIKKLGGDGVAVQADMSTKEGVDGLFKAAAEAFDEPVGVLVNNAGITRDALTMRMKPAQWTDVINTNLNGVFFAAQAASKVMLKKRKGRIINIASVVGKIGNPGQANYAAAKGGVIAMTMSMAREFGSRGITVNAVAPGFIESDMTAELPQEIVDLQLKNIPLGRFGKPEEVAGLVKYLALDPSALYITGHCLNVDGGIAIGTC</sequence>
<evidence type="ECO:0000256" key="6">
    <source>
        <dbReference type="PIRSR" id="PIRSR611284-2"/>
    </source>
</evidence>
<dbReference type="InterPro" id="IPR002347">
    <property type="entry name" value="SDR_fam"/>
</dbReference>
<evidence type="ECO:0000256" key="2">
    <source>
        <dbReference type="ARBA" id="ARBA00012948"/>
    </source>
</evidence>
<evidence type="ECO:0000313" key="9">
    <source>
        <dbReference type="EMBL" id="ABF73009.1"/>
    </source>
</evidence>
<dbReference type="GO" id="GO:0004316">
    <property type="term" value="F:3-oxoacyl-[acyl-carrier-protein] reductase (NADPH) activity"/>
    <property type="evidence" value="ECO:0007669"/>
    <property type="project" value="UniProtKB-EC"/>
</dbReference>
<organism evidence="9">
    <name type="scientific">Karenia brevis</name>
    <name type="common">Red tide dinoflagellate</name>
    <name type="synonym">Gymnodinium breve</name>
    <dbReference type="NCBI Taxonomy" id="156230"/>
    <lineage>
        <taxon>Eukaryota</taxon>
        <taxon>Sar</taxon>
        <taxon>Alveolata</taxon>
        <taxon>Dinophyceae</taxon>
        <taxon>Gymnodiniales</taxon>
        <taxon>Kareniaceae</taxon>
        <taxon>Karenia</taxon>
    </lineage>
</organism>
<evidence type="ECO:0000256" key="3">
    <source>
        <dbReference type="ARBA" id="ARBA00023002"/>
    </source>
</evidence>
<dbReference type="EC" id="1.1.1.100" evidence="2"/>
<proteinExistence type="evidence at transcript level"/>
<dbReference type="FunFam" id="3.40.50.720:FF:000173">
    <property type="entry name" value="3-oxoacyl-[acyl-carrier protein] reductase"/>
    <property type="match status" value="1"/>
</dbReference>
<evidence type="ECO:0000256" key="7">
    <source>
        <dbReference type="RuleBase" id="RU000363"/>
    </source>
</evidence>
<dbReference type="InterPro" id="IPR011284">
    <property type="entry name" value="3oxo_ACP_reduc"/>
</dbReference>
<evidence type="ECO:0000256" key="5">
    <source>
        <dbReference type="PIRSR" id="PIRSR611284-1"/>
    </source>
</evidence>
<dbReference type="InterPro" id="IPR057326">
    <property type="entry name" value="KR_dom"/>
</dbReference>
<accession>Q00GM6</accession>
<feature type="binding site" evidence="6">
    <location>
        <begin position="235"/>
        <end position="239"/>
    </location>
    <ligand>
        <name>NADP(+)</name>
        <dbReference type="ChEBI" id="CHEBI:58349"/>
    </ligand>
</feature>
<keyword evidence="3" id="KW-0560">Oxidoreductase</keyword>
<reference evidence="9" key="1">
    <citation type="journal article" date="2006" name="Mol. Biol. Evol.">
        <title>Chimeric plastid proteome in the Florida 'red tide' dinoflagellate Karenia brevis.</title>
        <authorList>
            <person name="Nosenko T."/>
            <person name="Lidie K.L."/>
            <person name="Van Dolah F.M."/>
            <person name="Lindquist E."/>
            <person name="Cheng J.F."/>
            <person name="Bhattacharya D."/>
        </authorList>
    </citation>
    <scope>NUCLEOTIDE SEQUENCE</scope>
    <source>
        <strain evidence="9">Wilson</strain>
    </source>
</reference>
<keyword evidence="6" id="KW-0521">NADP</keyword>
<dbReference type="InterPro" id="IPR050259">
    <property type="entry name" value="SDR"/>
</dbReference>
<dbReference type="InterPro" id="IPR036291">
    <property type="entry name" value="NAD(P)-bd_dom_sf"/>
</dbReference>
<dbReference type="NCBIfam" id="TIGR01830">
    <property type="entry name" value="3oxo_ACP_reduc"/>
    <property type="match status" value="1"/>
</dbReference>
<dbReference type="PRINTS" id="PR00081">
    <property type="entry name" value="GDHRDH"/>
</dbReference>
<feature type="binding site" evidence="6">
    <location>
        <position position="170"/>
    </location>
    <ligand>
        <name>NADP(+)</name>
        <dbReference type="ChEBI" id="CHEBI:58349"/>
    </ligand>
</feature>
<feature type="binding site" evidence="6">
    <location>
        <begin position="91"/>
        <end position="94"/>
    </location>
    <ligand>
        <name>NADP(+)</name>
        <dbReference type="ChEBI" id="CHEBI:58349"/>
    </ligand>
</feature>
<dbReference type="NCBIfam" id="NF009466">
    <property type="entry name" value="PRK12826.1-2"/>
    <property type="match status" value="1"/>
</dbReference>
<dbReference type="Pfam" id="PF00106">
    <property type="entry name" value="adh_short"/>
    <property type="match status" value="1"/>
</dbReference>
<feature type="domain" description="Ketoreductase" evidence="8">
    <location>
        <begin position="85"/>
        <end position="271"/>
    </location>
</feature>
<evidence type="ECO:0000259" key="8">
    <source>
        <dbReference type="SMART" id="SM00822"/>
    </source>
</evidence>